<protein>
    <recommendedName>
        <fullName evidence="2">DUF6160 domain-containing protein</fullName>
    </recommendedName>
</protein>
<dbReference type="Pfam" id="PF19657">
    <property type="entry name" value="DUF6160"/>
    <property type="match status" value="1"/>
</dbReference>
<name>A0A1H7HVW4_9GAMM</name>
<dbReference type="EMBL" id="FOAS01000003">
    <property type="protein sequence ID" value="SEK54421.1"/>
    <property type="molecule type" value="Genomic_DNA"/>
</dbReference>
<sequence length="182" mass="19157">MFNRSALTALLLCASSASYALTPMTDQELANTTGQAGISLRIDVQAQIGRIEYRDTDANGGTVSLRNVKIDNGCLTVADCPNGQGGGIAFGAAKLGLSLPFFGVELPTLKVDVVQTSGGDSAIQLTLPDLTTINQQMIANGLPAQRIRVRVAGDLYVGNNSLGSVEIRDITDIRGEIRIRGH</sequence>
<evidence type="ECO:0000256" key="1">
    <source>
        <dbReference type="SAM" id="SignalP"/>
    </source>
</evidence>
<dbReference type="OrthoDB" id="6865663at2"/>
<evidence type="ECO:0000313" key="4">
    <source>
        <dbReference type="Proteomes" id="UP000185766"/>
    </source>
</evidence>
<gene>
    <name evidence="3" type="ORF">SAMN05216214_103107</name>
</gene>
<feature type="domain" description="DUF6160" evidence="2">
    <location>
        <begin position="2"/>
        <end position="74"/>
    </location>
</feature>
<dbReference type="InterPro" id="IPR046158">
    <property type="entry name" value="DUF6160"/>
</dbReference>
<dbReference type="AlphaFoldDB" id="A0A1H7HVW4"/>
<evidence type="ECO:0000259" key="2">
    <source>
        <dbReference type="Pfam" id="PF19657"/>
    </source>
</evidence>
<dbReference type="Proteomes" id="UP000185766">
    <property type="component" value="Unassembled WGS sequence"/>
</dbReference>
<proteinExistence type="predicted"/>
<evidence type="ECO:0000313" key="3">
    <source>
        <dbReference type="EMBL" id="SEK54421.1"/>
    </source>
</evidence>
<keyword evidence="1" id="KW-0732">Signal</keyword>
<feature type="signal peptide" evidence="1">
    <location>
        <begin position="1"/>
        <end position="20"/>
    </location>
</feature>
<dbReference type="RefSeq" id="WP_071870914.1">
    <property type="nucleotide sequence ID" value="NZ_FOAS01000003.1"/>
</dbReference>
<accession>A0A1H7HVW4</accession>
<reference evidence="3 4" key="1">
    <citation type="submission" date="2016-10" db="EMBL/GenBank/DDBJ databases">
        <authorList>
            <person name="de Groot N.N."/>
        </authorList>
    </citation>
    <scope>NUCLEOTIDE SEQUENCE [LARGE SCALE GENOMIC DNA]</scope>
    <source>
        <strain evidence="3 4">JCM 19513</strain>
    </source>
</reference>
<keyword evidence="4" id="KW-1185">Reference proteome</keyword>
<organism evidence="3 4">
    <name type="scientific">Atopomonas hussainii</name>
    <dbReference type="NCBI Taxonomy" id="1429083"/>
    <lineage>
        <taxon>Bacteria</taxon>
        <taxon>Pseudomonadati</taxon>
        <taxon>Pseudomonadota</taxon>
        <taxon>Gammaproteobacteria</taxon>
        <taxon>Pseudomonadales</taxon>
        <taxon>Pseudomonadaceae</taxon>
        <taxon>Atopomonas</taxon>
    </lineage>
</organism>
<feature type="chain" id="PRO_5010165688" description="DUF6160 domain-containing protein" evidence="1">
    <location>
        <begin position="21"/>
        <end position="182"/>
    </location>
</feature>